<dbReference type="Pfam" id="PF07896">
    <property type="entry name" value="DUF1674"/>
    <property type="match status" value="1"/>
</dbReference>
<accession>A0A6J1QCN2</accession>
<dbReference type="InterPro" id="IPR012875">
    <property type="entry name" value="SDHF4"/>
</dbReference>
<evidence type="ECO:0000313" key="3">
    <source>
        <dbReference type="Proteomes" id="UP000504618"/>
    </source>
</evidence>
<evidence type="ECO:0000256" key="1">
    <source>
        <dbReference type="ARBA" id="ARBA00005701"/>
    </source>
</evidence>
<comment type="similarity">
    <text evidence="1">Belongs to the SDHAF4 family.</text>
</comment>
<name>A0A6J1QCN2_9HYME</name>
<dbReference type="RefSeq" id="XP_024878505.1">
    <property type="nucleotide sequence ID" value="XM_025022737.1"/>
</dbReference>
<proteinExistence type="inferred from homology"/>
<keyword evidence="3" id="KW-1185">Reference proteome</keyword>
<dbReference type="AlphaFoldDB" id="A0A6J1QCN2"/>
<protein>
    <submittedName>
        <fullName evidence="4">Uncharacterized protein LOC112458909</fullName>
    </submittedName>
</protein>
<feature type="region of interest" description="Disordered" evidence="2">
    <location>
        <begin position="78"/>
        <end position="102"/>
    </location>
</feature>
<organism evidence="3 4">
    <name type="scientific">Temnothorax curvispinosus</name>
    <dbReference type="NCBI Taxonomy" id="300111"/>
    <lineage>
        <taxon>Eukaryota</taxon>
        <taxon>Metazoa</taxon>
        <taxon>Ecdysozoa</taxon>
        <taxon>Arthropoda</taxon>
        <taxon>Hexapoda</taxon>
        <taxon>Insecta</taxon>
        <taxon>Pterygota</taxon>
        <taxon>Neoptera</taxon>
        <taxon>Endopterygota</taxon>
        <taxon>Hymenoptera</taxon>
        <taxon>Apocrita</taxon>
        <taxon>Aculeata</taxon>
        <taxon>Formicoidea</taxon>
        <taxon>Formicidae</taxon>
        <taxon>Myrmicinae</taxon>
        <taxon>Temnothorax</taxon>
    </lineage>
</organism>
<evidence type="ECO:0000256" key="2">
    <source>
        <dbReference type="SAM" id="MobiDB-lite"/>
    </source>
</evidence>
<gene>
    <name evidence="4" type="primary">LOC112458909</name>
</gene>
<dbReference type="OrthoDB" id="201362at2759"/>
<dbReference type="Proteomes" id="UP000504618">
    <property type="component" value="Unplaced"/>
</dbReference>
<dbReference type="GeneID" id="112458909"/>
<evidence type="ECO:0000313" key="4">
    <source>
        <dbReference type="RefSeq" id="XP_024878505.1"/>
    </source>
</evidence>
<sequence>MIRINFLTNLQIRSCRRFVTSAFFLKTKILDQPSENDRESPRMKQFHEKLKLQPIPKVGPRERFVDLVLVETDPRTGELITNSEKDPTKWGDWQHGGRVSDF</sequence>
<reference evidence="4" key="1">
    <citation type="submission" date="2025-08" db="UniProtKB">
        <authorList>
            <consortium name="RefSeq"/>
        </authorList>
    </citation>
    <scope>IDENTIFICATION</scope>
    <source>
        <tissue evidence="4">Whole body</tissue>
    </source>
</reference>